<comment type="caution">
    <text evidence="5">The sequence shown here is derived from an EMBL/GenBank/DDBJ whole genome shotgun (WGS) entry which is preliminary data.</text>
</comment>
<dbReference type="SUPFAM" id="SSF52540">
    <property type="entry name" value="P-loop containing nucleoside triphosphate hydrolases"/>
    <property type="match status" value="1"/>
</dbReference>
<evidence type="ECO:0000256" key="1">
    <source>
        <dbReference type="ARBA" id="ARBA00022490"/>
    </source>
</evidence>
<dbReference type="PROSITE" id="PS51722">
    <property type="entry name" value="G_TR_2"/>
    <property type="match status" value="1"/>
</dbReference>
<keyword evidence="1" id="KW-0963">Cytoplasm</keyword>
<dbReference type="CDD" id="cd01883">
    <property type="entry name" value="EF1_alpha"/>
    <property type="match status" value="1"/>
</dbReference>
<sequence length="198" mass="21962">MGEEKTHVNIIVIGHVDSSKSTIPGHLIYKCGGIDKRTIEKFEKEAAEMGKGSFKSAWVLNKLKAEHKLGVTIDISLCKFETSKFYMTIIDVPGHRDFIKNMIPGTSRADCAVLIVAADVGEFEAGVSNNGQTHEHALLAYTLSVKQLIIGINKVDSTEPPYSQKRYEEIVKKVSAYNKKIGYNLNTVSSVPIFCLEW</sequence>
<dbReference type="GO" id="GO:0005525">
    <property type="term" value="F:GTP binding"/>
    <property type="evidence" value="ECO:0007669"/>
    <property type="project" value="UniProtKB-KW"/>
</dbReference>
<dbReference type="PRINTS" id="PR00315">
    <property type="entry name" value="ELONGATNFCT"/>
</dbReference>
<dbReference type="EMBL" id="JACAGC010000010">
    <property type="protein sequence ID" value="KAF6339760.1"/>
    <property type="molecule type" value="Genomic_DNA"/>
</dbReference>
<dbReference type="Proteomes" id="UP000585614">
    <property type="component" value="Unassembled WGS sequence"/>
</dbReference>
<dbReference type="InterPro" id="IPR027417">
    <property type="entry name" value="P-loop_NTPase"/>
</dbReference>
<evidence type="ECO:0000313" key="6">
    <source>
        <dbReference type="Proteomes" id="UP000585614"/>
    </source>
</evidence>
<gene>
    <name evidence="5" type="ORF">mRhiFer1_008037</name>
</gene>
<feature type="domain" description="Tr-type G" evidence="4">
    <location>
        <begin position="5"/>
        <end position="198"/>
    </location>
</feature>
<evidence type="ECO:0000256" key="3">
    <source>
        <dbReference type="ARBA" id="ARBA00023134"/>
    </source>
</evidence>
<evidence type="ECO:0000256" key="2">
    <source>
        <dbReference type="ARBA" id="ARBA00022741"/>
    </source>
</evidence>
<keyword evidence="2" id="KW-0547">Nucleotide-binding</keyword>
<dbReference type="AlphaFoldDB" id="A0A7J7WRD2"/>
<protein>
    <recommendedName>
        <fullName evidence="4">Tr-type G domain-containing protein</fullName>
    </recommendedName>
</protein>
<dbReference type="Gene3D" id="3.40.50.300">
    <property type="entry name" value="P-loop containing nucleotide triphosphate hydrolases"/>
    <property type="match status" value="1"/>
</dbReference>
<reference evidence="5 6" key="1">
    <citation type="journal article" date="2020" name="Nature">
        <title>Six reference-quality genomes reveal evolution of bat adaptations.</title>
        <authorList>
            <person name="Jebb D."/>
            <person name="Huang Z."/>
            <person name="Pippel M."/>
            <person name="Hughes G.M."/>
            <person name="Lavrichenko K."/>
            <person name="Devanna P."/>
            <person name="Winkler S."/>
            <person name="Jermiin L.S."/>
            <person name="Skirmuntt E.C."/>
            <person name="Katzourakis A."/>
            <person name="Burkitt-Gray L."/>
            <person name="Ray D.A."/>
            <person name="Sullivan K.A.M."/>
            <person name="Roscito J.G."/>
            <person name="Kirilenko B.M."/>
            <person name="Davalos L.M."/>
            <person name="Corthals A.P."/>
            <person name="Power M.L."/>
            <person name="Jones G."/>
            <person name="Ransome R.D."/>
            <person name="Dechmann D.K.N."/>
            <person name="Locatelli A.G."/>
            <person name="Puechmaille S.J."/>
            <person name="Fedrigo O."/>
            <person name="Jarvis E.D."/>
            <person name="Hiller M."/>
            <person name="Vernes S.C."/>
            <person name="Myers E.W."/>
            <person name="Teeling E.C."/>
        </authorList>
    </citation>
    <scope>NUCLEOTIDE SEQUENCE [LARGE SCALE GENOMIC DNA]</scope>
    <source>
        <strain evidence="5">MRhiFer1</strain>
        <tissue evidence="5">Lung</tissue>
    </source>
</reference>
<dbReference type="Pfam" id="PF00009">
    <property type="entry name" value="GTP_EFTU"/>
    <property type="match status" value="1"/>
</dbReference>
<dbReference type="InterPro" id="IPR050100">
    <property type="entry name" value="TRAFAC_GTPase_members"/>
</dbReference>
<organism evidence="5 6">
    <name type="scientific">Rhinolophus ferrumequinum</name>
    <name type="common">Greater horseshoe bat</name>
    <dbReference type="NCBI Taxonomy" id="59479"/>
    <lineage>
        <taxon>Eukaryota</taxon>
        <taxon>Metazoa</taxon>
        <taxon>Chordata</taxon>
        <taxon>Craniata</taxon>
        <taxon>Vertebrata</taxon>
        <taxon>Euteleostomi</taxon>
        <taxon>Mammalia</taxon>
        <taxon>Eutheria</taxon>
        <taxon>Laurasiatheria</taxon>
        <taxon>Chiroptera</taxon>
        <taxon>Yinpterochiroptera</taxon>
        <taxon>Rhinolophoidea</taxon>
        <taxon>Rhinolophidae</taxon>
        <taxon>Rhinolophinae</taxon>
        <taxon>Rhinolophus</taxon>
    </lineage>
</organism>
<evidence type="ECO:0000259" key="4">
    <source>
        <dbReference type="PROSITE" id="PS51722"/>
    </source>
</evidence>
<evidence type="ECO:0000313" key="5">
    <source>
        <dbReference type="EMBL" id="KAF6339760.1"/>
    </source>
</evidence>
<accession>A0A7J7WRD2</accession>
<dbReference type="PANTHER" id="PTHR23115">
    <property type="entry name" value="TRANSLATION FACTOR"/>
    <property type="match status" value="1"/>
</dbReference>
<name>A0A7J7WRD2_RHIFE</name>
<dbReference type="GO" id="GO:0003924">
    <property type="term" value="F:GTPase activity"/>
    <property type="evidence" value="ECO:0007669"/>
    <property type="project" value="InterPro"/>
</dbReference>
<dbReference type="InterPro" id="IPR000795">
    <property type="entry name" value="T_Tr_GTP-bd_dom"/>
</dbReference>
<keyword evidence="3" id="KW-0342">GTP-binding</keyword>
<dbReference type="FunFam" id="3.40.50.300:FF:000255">
    <property type="entry name" value="Elongation factor 1-alpha"/>
    <property type="match status" value="1"/>
</dbReference>
<proteinExistence type="predicted"/>